<dbReference type="GO" id="GO:0005737">
    <property type="term" value="C:cytoplasm"/>
    <property type="evidence" value="ECO:0007669"/>
    <property type="project" value="TreeGrafter"/>
</dbReference>
<evidence type="ECO:0000313" key="2">
    <source>
        <dbReference type="EMBL" id="KAA0187176.1"/>
    </source>
</evidence>
<reference evidence="2" key="2">
    <citation type="journal article" date="2018" name="Environ. Sci. Technol.">
        <title>The Toxicogenome of Hyalella azteca: A Model for Sediment Ecotoxicology and Evolutionary Toxicology.</title>
        <authorList>
            <person name="Poynton H.C."/>
            <person name="Hasenbein S."/>
            <person name="Benoit J.B."/>
            <person name="Sepulveda M.S."/>
            <person name="Poelchau M.F."/>
            <person name="Hughes D.S.T."/>
            <person name="Murali S.C."/>
            <person name="Chen S."/>
            <person name="Glastad K.M."/>
            <person name="Goodisman M.A.D."/>
            <person name="Werren J.H."/>
            <person name="Vineis J.H."/>
            <person name="Bowen J.L."/>
            <person name="Friedrich M."/>
            <person name="Jones J."/>
            <person name="Robertson H.M."/>
            <person name="Feyereisen R."/>
            <person name="Mechler-Hickson A."/>
            <person name="Mathers N."/>
            <person name="Lee C.E."/>
            <person name="Colbourne J.K."/>
            <person name="Biales A."/>
            <person name="Johnston J.S."/>
            <person name="Wellborn G.A."/>
            <person name="Rosendale A.J."/>
            <person name="Cridge A.G."/>
            <person name="Munoz-Torres M.C."/>
            <person name="Bain P.A."/>
            <person name="Manny A.R."/>
            <person name="Major K.M."/>
            <person name="Lambert F.N."/>
            <person name="Vulpe C.D."/>
            <person name="Tuck P."/>
            <person name="Blalock B.J."/>
            <person name="Lin Y.Y."/>
            <person name="Smith M.E."/>
            <person name="Ochoa-Acuna H."/>
            <person name="Chen M.M."/>
            <person name="Childers C.P."/>
            <person name="Qu J."/>
            <person name="Dugan S."/>
            <person name="Lee S.L."/>
            <person name="Chao H."/>
            <person name="Dinh H."/>
            <person name="Han Y."/>
            <person name="Doddapaneni H."/>
            <person name="Worley K.C."/>
            <person name="Muzny D.M."/>
            <person name="Gibbs R.A."/>
            <person name="Richards S."/>
        </authorList>
    </citation>
    <scope>NUCLEOTIDE SEQUENCE</scope>
    <source>
        <strain evidence="2">HAZT.00-mixed</strain>
        <tissue evidence="2">Whole organism</tissue>
    </source>
</reference>
<evidence type="ECO:0000256" key="1">
    <source>
        <dbReference type="ARBA" id="ARBA00011047"/>
    </source>
</evidence>
<reference evidence="2" key="3">
    <citation type="submission" date="2019-06" db="EMBL/GenBank/DDBJ databases">
        <authorList>
            <person name="Poynton C."/>
            <person name="Hasenbein S."/>
            <person name="Benoit J.B."/>
            <person name="Sepulveda M.S."/>
            <person name="Poelchau M.F."/>
            <person name="Murali S.C."/>
            <person name="Chen S."/>
            <person name="Glastad K.M."/>
            <person name="Werren J.H."/>
            <person name="Vineis J.H."/>
            <person name="Bowen J.L."/>
            <person name="Friedrich M."/>
            <person name="Jones J."/>
            <person name="Robertson H.M."/>
            <person name="Feyereisen R."/>
            <person name="Mechler-Hickson A."/>
            <person name="Mathers N."/>
            <person name="Lee C.E."/>
            <person name="Colbourne J.K."/>
            <person name="Biales A."/>
            <person name="Johnston J.S."/>
            <person name="Wellborn G.A."/>
            <person name="Rosendale A.J."/>
            <person name="Cridge A.G."/>
            <person name="Munoz-Torres M.C."/>
            <person name="Bain P.A."/>
            <person name="Manny A.R."/>
            <person name="Major K.M."/>
            <person name="Lambert F.N."/>
            <person name="Vulpe C.D."/>
            <person name="Tuck P."/>
            <person name="Blalock B.J."/>
            <person name="Lin Y.-Y."/>
            <person name="Smith M.E."/>
            <person name="Ochoa-Acuna H."/>
            <person name="Chen M.-J.M."/>
            <person name="Childers C.P."/>
            <person name="Qu J."/>
            <person name="Dugan S."/>
            <person name="Lee S.L."/>
            <person name="Chao H."/>
            <person name="Dinh H."/>
            <person name="Han Y."/>
            <person name="Doddapaneni H."/>
            <person name="Worley K.C."/>
            <person name="Muzny D.M."/>
            <person name="Gibbs R.A."/>
            <person name="Richards S."/>
        </authorList>
    </citation>
    <scope>NUCLEOTIDE SEQUENCE</scope>
    <source>
        <strain evidence="2">HAZT.00-mixed</strain>
        <tissue evidence="2">Whole organism</tissue>
    </source>
</reference>
<reference evidence="2" key="1">
    <citation type="submission" date="2014-08" db="EMBL/GenBank/DDBJ databases">
        <authorList>
            <person name="Murali S."/>
            <person name="Richards S."/>
            <person name="Bandaranaike D."/>
            <person name="Bellair M."/>
            <person name="Blankenburg K."/>
            <person name="Chao H."/>
            <person name="Dinh H."/>
            <person name="Doddapaneni H."/>
            <person name="Dugan-Rocha S."/>
            <person name="Elkadiri S."/>
            <person name="Gnanaolivu R."/>
            <person name="Hughes D."/>
            <person name="Lee S."/>
            <person name="Li M."/>
            <person name="Ming W."/>
            <person name="Munidasa M."/>
            <person name="Muniz J."/>
            <person name="Nguyen L."/>
            <person name="Osuji N."/>
            <person name="Pu L.-L."/>
            <person name="Puazo M."/>
            <person name="Skinner E."/>
            <person name="Qu C."/>
            <person name="Quiroz J."/>
            <person name="Raj R."/>
            <person name="Weissenberger G."/>
            <person name="Xin Y."/>
            <person name="Zou X."/>
            <person name="Han Y."/>
            <person name="Worley K."/>
            <person name="Muzny D."/>
            <person name="Gibbs R."/>
        </authorList>
    </citation>
    <scope>NUCLEOTIDE SEQUENCE</scope>
    <source>
        <strain evidence="2">HAZT.00-mixed</strain>
        <tissue evidence="2">Whole organism</tissue>
    </source>
</reference>
<comment type="caution">
    <text evidence="2">The sequence shown here is derived from an EMBL/GenBank/DDBJ whole genome shotgun (WGS) entry which is preliminary data.</text>
</comment>
<dbReference type="OrthoDB" id="360540at2759"/>
<protein>
    <submittedName>
        <fullName evidence="2">Uncharacterized protein</fullName>
    </submittedName>
</protein>
<proteinExistence type="inferred from homology"/>
<dbReference type="InterPro" id="IPR009772">
    <property type="entry name" value="CDC123"/>
</dbReference>
<dbReference type="AlphaFoldDB" id="A0A6A0GSY0"/>
<organism evidence="2">
    <name type="scientific">Hyalella azteca</name>
    <name type="common">Amphipod</name>
    <dbReference type="NCBI Taxonomy" id="294128"/>
    <lineage>
        <taxon>Eukaryota</taxon>
        <taxon>Metazoa</taxon>
        <taxon>Ecdysozoa</taxon>
        <taxon>Arthropoda</taxon>
        <taxon>Crustacea</taxon>
        <taxon>Multicrustacea</taxon>
        <taxon>Malacostraca</taxon>
        <taxon>Eumalacostraca</taxon>
        <taxon>Peracarida</taxon>
        <taxon>Amphipoda</taxon>
        <taxon>Senticaudata</taxon>
        <taxon>Talitrida</taxon>
        <taxon>Talitroidea</taxon>
        <taxon>Hyalellidae</taxon>
        <taxon>Hyalella</taxon>
    </lineage>
</organism>
<dbReference type="Pfam" id="PF07065">
    <property type="entry name" value="D123"/>
    <property type="match status" value="1"/>
</dbReference>
<name>A0A6A0GSY0_HYAAZ</name>
<comment type="similarity">
    <text evidence="1">Belongs to the CDC123 family.</text>
</comment>
<dbReference type="PANTHER" id="PTHR15323:SF6">
    <property type="entry name" value="CELL DIVISION CYCLE PROTEIN 123 HOMOLOG"/>
    <property type="match status" value="1"/>
</dbReference>
<sequence>MAIQKLGGAVFPKLNWTAPKSCSDSEKIVNSLPVLVLRKWCDINPSGEFRCFVTQSRLMGVCPRDVSQYYPCLGLERSSILADISSFWRENIDNRFPLKNYVFDVVRKSKDEVLLLDFSPLHEGRTRGLLFDNRSTDELHADGDDAEDLHEAMPEFRYISSETGVQPSLE</sequence>
<feature type="non-terminal residue" evidence="2">
    <location>
        <position position="170"/>
    </location>
</feature>
<dbReference type="PANTHER" id="PTHR15323">
    <property type="entry name" value="D123 PROTEIN"/>
    <property type="match status" value="1"/>
</dbReference>
<gene>
    <name evidence="2" type="ORF">HAZT_HAZT002788</name>
</gene>
<accession>A0A6A0GSY0</accession>
<dbReference type="EMBL" id="JQDR03015104">
    <property type="protein sequence ID" value="KAA0187176.1"/>
    <property type="molecule type" value="Genomic_DNA"/>
</dbReference>
<dbReference type="Proteomes" id="UP000711488">
    <property type="component" value="Unassembled WGS sequence"/>
</dbReference>